<keyword evidence="2" id="KW-0808">Transferase</keyword>
<evidence type="ECO:0000313" key="7">
    <source>
        <dbReference type="EMBL" id="KCV71902.1"/>
    </source>
</evidence>
<evidence type="ECO:0000313" key="8">
    <source>
        <dbReference type="Proteomes" id="UP000030693"/>
    </source>
</evidence>
<evidence type="ECO:0000256" key="6">
    <source>
        <dbReference type="SAM" id="MobiDB-lite"/>
    </source>
</evidence>
<dbReference type="Pfam" id="PF01513">
    <property type="entry name" value="NAD_kinase"/>
    <property type="match status" value="1"/>
</dbReference>
<evidence type="ECO:0000256" key="1">
    <source>
        <dbReference type="ARBA" id="ARBA00010995"/>
    </source>
</evidence>
<dbReference type="RefSeq" id="XP_009493480.1">
    <property type="nucleotide sequence ID" value="XM_009495205.1"/>
</dbReference>
<dbReference type="AlphaFoldDB" id="A0A058ZEM3"/>
<dbReference type="Pfam" id="PF20143">
    <property type="entry name" value="NAD_kinase_C"/>
    <property type="match status" value="1"/>
</dbReference>
<dbReference type="PANTHER" id="PTHR20275:SF0">
    <property type="entry name" value="NAD KINASE"/>
    <property type="match status" value="1"/>
</dbReference>
<evidence type="ECO:0008006" key="9">
    <source>
        <dbReference type="Google" id="ProtNLM"/>
    </source>
</evidence>
<sequence length="675" mass="68740">MTSPASPRGSLPGLQLPPGDRTAIARHLSASLPIRRVLLVCKHNDLNVSATLASVASWILQYHTYDAAHEAASVAMTVAATTATPPSPWATTPGSDRPAHPPILIFLETSNFLDQHVRQTGLLDSDRVVPFLPAGEARRCVRSLLAFKQRLQQQAASLDDGPCPMSPLSTEDCMQCSSACSEPFCESSHSDIDLIVTLGGDGTVLRASSLFPRHMPPVLPLRLGTLGFLTPHSVGSFPRKFQLIATAQAAITHKMRIQCAYVPHDVGAASPGLVPAFGTLGMSTSAPSLSLPVGESPSQSPGEAACPPTAGGPSRSSAVPLCSHSNDERCSPPGGATEPSSSSSSSLSNGCCRNSGRPAGKEGSHPLCAGAGSSSDPSQAHVRTFHALNELVIDRGVSPHLTALQLAVGDRHMRGTINADGLIIATPTGSTAYSLSAGGSLVHPAVPGILLTPICPHGLSFRPVIVPATVPLTITNPPLPSTSSAPPSVSSSHTDLDLAASGMALGASLLGGMGFASSSSSEEAAMPALPGGDQGDATAAAPGAGAGAGARATGYPPLVSLPRAGTGLALATSAPAPTSRASAWLTVDGNQVAELRRGDHVVVSVSPFPVPIVSRCSDATDDWFSSLERCLQWNVREGYVPPAQTGAHHRSPPSGHGATSVAGAGAGLFPPGAFS</sequence>
<evidence type="ECO:0000256" key="2">
    <source>
        <dbReference type="ARBA" id="ARBA00022679"/>
    </source>
</evidence>
<dbReference type="Gene3D" id="2.60.200.30">
    <property type="entry name" value="Probable inorganic polyphosphate/atp-NAD kinase, domain 2"/>
    <property type="match status" value="2"/>
</dbReference>
<keyword evidence="4" id="KW-0521">NADP</keyword>
<feature type="region of interest" description="Disordered" evidence="6">
    <location>
        <begin position="288"/>
        <end position="379"/>
    </location>
</feature>
<dbReference type="GO" id="GO:0019674">
    <property type="term" value="P:NAD+ metabolic process"/>
    <property type="evidence" value="ECO:0007669"/>
    <property type="project" value="InterPro"/>
</dbReference>
<gene>
    <name evidence="7" type="ORF">H696_01311</name>
</gene>
<evidence type="ECO:0000256" key="4">
    <source>
        <dbReference type="ARBA" id="ARBA00022857"/>
    </source>
</evidence>
<dbReference type="EMBL" id="KB932202">
    <property type="protein sequence ID" value="KCV71902.1"/>
    <property type="molecule type" value="Genomic_DNA"/>
</dbReference>
<dbReference type="PANTHER" id="PTHR20275">
    <property type="entry name" value="NAD KINASE"/>
    <property type="match status" value="1"/>
</dbReference>
<dbReference type="STRING" id="691883.A0A058ZEM3"/>
<protein>
    <recommendedName>
        <fullName evidence="9">NAD+ kinase</fullName>
    </recommendedName>
</protein>
<keyword evidence="8" id="KW-1185">Reference proteome</keyword>
<dbReference type="SUPFAM" id="SSF111331">
    <property type="entry name" value="NAD kinase/diacylglycerol kinase-like"/>
    <property type="match status" value="2"/>
</dbReference>
<evidence type="ECO:0000256" key="3">
    <source>
        <dbReference type="ARBA" id="ARBA00022777"/>
    </source>
</evidence>
<comment type="similarity">
    <text evidence="1">Belongs to the NAD kinase family.</text>
</comment>
<dbReference type="InterPro" id="IPR002504">
    <property type="entry name" value="NADK"/>
</dbReference>
<dbReference type="HAMAP" id="MF_00361">
    <property type="entry name" value="NAD_kinase"/>
    <property type="match status" value="1"/>
</dbReference>
<dbReference type="OrthoDB" id="24581at2759"/>
<accession>A0A058ZEM3</accession>
<evidence type="ECO:0000256" key="5">
    <source>
        <dbReference type="ARBA" id="ARBA00023027"/>
    </source>
</evidence>
<feature type="region of interest" description="Disordered" evidence="6">
    <location>
        <begin position="642"/>
        <end position="662"/>
    </location>
</feature>
<reference evidence="7" key="1">
    <citation type="submission" date="2013-04" db="EMBL/GenBank/DDBJ databases">
        <title>The Genome Sequence of Fonticula alba ATCC 38817.</title>
        <authorList>
            <consortium name="The Broad Institute Genomics Platform"/>
            <person name="Russ C."/>
            <person name="Cuomo C."/>
            <person name="Burger G."/>
            <person name="Gray M.W."/>
            <person name="Holland P.W.H."/>
            <person name="King N."/>
            <person name="Lang F.B.F."/>
            <person name="Roger A.J."/>
            <person name="Ruiz-Trillo I."/>
            <person name="Brown M."/>
            <person name="Walker B."/>
            <person name="Young S."/>
            <person name="Zeng Q."/>
            <person name="Gargeya S."/>
            <person name="Fitzgerald M."/>
            <person name="Haas B."/>
            <person name="Abouelleil A."/>
            <person name="Allen A.W."/>
            <person name="Alvarado L."/>
            <person name="Arachchi H.M."/>
            <person name="Berlin A.M."/>
            <person name="Chapman S.B."/>
            <person name="Gainer-Dewar J."/>
            <person name="Goldberg J."/>
            <person name="Griggs A."/>
            <person name="Gujja S."/>
            <person name="Hansen M."/>
            <person name="Howarth C."/>
            <person name="Imamovic A."/>
            <person name="Ireland A."/>
            <person name="Larimer J."/>
            <person name="McCowan C."/>
            <person name="Murphy C."/>
            <person name="Pearson M."/>
            <person name="Poon T.W."/>
            <person name="Priest M."/>
            <person name="Roberts A."/>
            <person name="Saif S."/>
            <person name="Shea T."/>
            <person name="Sisk P."/>
            <person name="Sykes S."/>
            <person name="Wortman J."/>
            <person name="Nusbaum C."/>
            <person name="Birren B."/>
        </authorList>
    </citation>
    <scope>NUCLEOTIDE SEQUENCE [LARGE SCALE GENOMIC DNA]</scope>
    <source>
        <strain evidence="7">ATCC 38817</strain>
    </source>
</reference>
<organism evidence="7">
    <name type="scientific">Fonticula alba</name>
    <name type="common">Slime mold</name>
    <dbReference type="NCBI Taxonomy" id="691883"/>
    <lineage>
        <taxon>Eukaryota</taxon>
        <taxon>Rotosphaerida</taxon>
        <taxon>Fonticulaceae</taxon>
        <taxon>Fonticula</taxon>
    </lineage>
</organism>
<dbReference type="Gene3D" id="3.40.50.10330">
    <property type="entry name" value="Probable inorganic polyphosphate/atp-NAD kinase, domain 1"/>
    <property type="match status" value="2"/>
</dbReference>
<feature type="region of interest" description="Disordered" evidence="6">
    <location>
        <begin position="521"/>
        <end position="548"/>
    </location>
</feature>
<dbReference type="GeneID" id="20526036"/>
<keyword evidence="3" id="KW-0418">Kinase</keyword>
<keyword evidence="5" id="KW-0520">NAD</keyword>
<name>A0A058ZEM3_FONAL</name>
<dbReference type="GO" id="GO:0003951">
    <property type="term" value="F:NAD+ kinase activity"/>
    <property type="evidence" value="ECO:0007669"/>
    <property type="project" value="InterPro"/>
</dbReference>
<dbReference type="Proteomes" id="UP000030693">
    <property type="component" value="Unassembled WGS sequence"/>
</dbReference>
<dbReference type="eggNOG" id="KOG2178">
    <property type="taxonomic scope" value="Eukaryota"/>
</dbReference>
<dbReference type="InterPro" id="IPR017438">
    <property type="entry name" value="ATP-NAD_kinase_N"/>
</dbReference>
<proteinExistence type="inferred from homology"/>
<dbReference type="InterPro" id="IPR016064">
    <property type="entry name" value="NAD/diacylglycerol_kinase_sf"/>
</dbReference>
<dbReference type="InterPro" id="IPR017437">
    <property type="entry name" value="ATP-NAD_kinase_PpnK-typ_C"/>
</dbReference>
<dbReference type="GO" id="GO:0006741">
    <property type="term" value="P:NADP+ biosynthetic process"/>
    <property type="evidence" value="ECO:0007669"/>
    <property type="project" value="InterPro"/>
</dbReference>